<dbReference type="NCBIfam" id="TIGR04565">
    <property type="entry name" value="OMP_myx_plus"/>
    <property type="match status" value="1"/>
</dbReference>
<reference evidence="1 2" key="1">
    <citation type="submission" date="2016-08" db="EMBL/GenBank/DDBJ databases">
        <title>Identification and validation of antigenic proteins from Pajaroellobacter abortibovis using de-novo genome sequence assembly and reverse vaccinology.</title>
        <authorList>
            <person name="Welly B.T."/>
            <person name="Miller M.R."/>
            <person name="Stott J.L."/>
            <person name="Blanchard M.T."/>
            <person name="Islas-Trejo A.D."/>
            <person name="O'Rourke S.M."/>
            <person name="Young A.E."/>
            <person name="Medrano J.F."/>
            <person name="Van Eenennaam A.L."/>
        </authorList>
    </citation>
    <scope>NUCLEOTIDE SEQUENCE [LARGE SCALE GENOMIC DNA]</scope>
    <source>
        <strain evidence="1 2">BTF92-0548A/99-0131</strain>
    </source>
</reference>
<dbReference type="EMBL" id="CP016908">
    <property type="protein sequence ID" value="APS00835.1"/>
    <property type="molecule type" value="Genomic_DNA"/>
</dbReference>
<name>A0A1L6MZL6_9BACT</name>
<sequence length="224" mass="25945">MQSEVYTVQQIYALRTYRLEIQPYWSFSLNDQFISHPGLGLALNFYVTHTLAFGLSGNLYQRADIDYDFNFQNRRATRTAVPLTEYQWNANANVIFVPIYGKFAGLRKFIFNYDIYMVAGAGSISTRPLPIMDPDNRNFPFKPKFAGNAGVGLRIFINRWFAATLEVRDYIYNEQLEALTVANTQTQQQNPNTWYGNTNLTNNIQAQLGISIFLPFNWDYRLPK</sequence>
<dbReference type="InterPro" id="IPR030820">
    <property type="entry name" value="OMP_myx_plus_Proteobacteria"/>
</dbReference>
<organism evidence="1 2">
    <name type="scientific">Pajaroellobacter abortibovis</name>
    <dbReference type="NCBI Taxonomy" id="1882918"/>
    <lineage>
        <taxon>Bacteria</taxon>
        <taxon>Pseudomonadati</taxon>
        <taxon>Myxococcota</taxon>
        <taxon>Polyangia</taxon>
        <taxon>Polyangiales</taxon>
        <taxon>Polyangiaceae</taxon>
    </lineage>
</organism>
<evidence type="ECO:0000313" key="2">
    <source>
        <dbReference type="Proteomes" id="UP000185544"/>
    </source>
</evidence>
<dbReference type="Proteomes" id="UP000185544">
    <property type="component" value="Chromosome"/>
</dbReference>
<dbReference type="AlphaFoldDB" id="A0A1L6MZL6"/>
<dbReference type="KEGG" id="pabo:BCY86_01590"/>
<accession>A0A1L6MZL6</accession>
<protein>
    <submittedName>
        <fullName evidence="1">Outer membrane beta-barrel domain-containing protein</fullName>
    </submittedName>
</protein>
<proteinExistence type="predicted"/>
<evidence type="ECO:0000313" key="1">
    <source>
        <dbReference type="EMBL" id="APS00835.1"/>
    </source>
</evidence>
<keyword evidence="2" id="KW-1185">Reference proteome</keyword>
<dbReference type="Gene3D" id="2.40.160.20">
    <property type="match status" value="1"/>
</dbReference>
<gene>
    <name evidence="1" type="ORF">BCY86_01590</name>
</gene>